<evidence type="ECO:0000256" key="1">
    <source>
        <dbReference type="SAM" id="Phobius"/>
    </source>
</evidence>
<dbReference type="OrthoDB" id="5139341at2759"/>
<keyword evidence="1" id="KW-1133">Transmembrane helix</keyword>
<keyword evidence="3" id="KW-1185">Reference proteome</keyword>
<feature type="transmembrane region" description="Helical" evidence="1">
    <location>
        <begin position="82"/>
        <end position="102"/>
    </location>
</feature>
<evidence type="ECO:0000313" key="2">
    <source>
        <dbReference type="EMBL" id="KAE8164116.1"/>
    </source>
</evidence>
<evidence type="ECO:0000313" key="3">
    <source>
        <dbReference type="Proteomes" id="UP000326950"/>
    </source>
</evidence>
<protein>
    <submittedName>
        <fullName evidence="2">Uncharacterized protein</fullName>
    </submittedName>
</protein>
<reference evidence="2 3" key="1">
    <citation type="submission" date="2019-04" db="EMBL/GenBank/DDBJ databases">
        <title>Friends and foes A comparative genomics study of 23 Aspergillus species from section Flavi.</title>
        <authorList>
            <consortium name="DOE Joint Genome Institute"/>
            <person name="Kjaerbolling I."/>
            <person name="Vesth T."/>
            <person name="Frisvad J.C."/>
            <person name="Nybo J.L."/>
            <person name="Theobald S."/>
            <person name="Kildgaard S."/>
            <person name="Isbrandt T."/>
            <person name="Kuo A."/>
            <person name="Sato A."/>
            <person name="Lyhne E.K."/>
            <person name="Kogle M.E."/>
            <person name="Wiebenga A."/>
            <person name="Kun R.S."/>
            <person name="Lubbers R.J."/>
            <person name="Makela M.R."/>
            <person name="Barry K."/>
            <person name="Chovatia M."/>
            <person name="Clum A."/>
            <person name="Daum C."/>
            <person name="Haridas S."/>
            <person name="He G."/>
            <person name="LaButti K."/>
            <person name="Lipzen A."/>
            <person name="Mondo S."/>
            <person name="Riley R."/>
            <person name="Salamov A."/>
            <person name="Simmons B.A."/>
            <person name="Magnuson J.K."/>
            <person name="Henrissat B."/>
            <person name="Mortensen U.H."/>
            <person name="Larsen T.O."/>
            <person name="Devries R.P."/>
            <person name="Grigoriev I.V."/>
            <person name="Machida M."/>
            <person name="Baker S.E."/>
            <person name="Andersen M.R."/>
        </authorList>
    </citation>
    <scope>NUCLEOTIDE SEQUENCE [LARGE SCALE GENOMIC DNA]</scope>
    <source>
        <strain evidence="2 3">CBS 117626</strain>
    </source>
</reference>
<feature type="transmembrane region" description="Helical" evidence="1">
    <location>
        <begin position="114"/>
        <end position="133"/>
    </location>
</feature>
<sequence>MSPTVSNWLRILLLLFSIFSFGPQLRRLHQTADSTGVSLAYLLYNAISATEQLTISFSYLFIAQNSDFFIHNPLNIGDWLNFLQLAVTWSLFSTLFFLAVFYSPARLGRKVFFIGLYIAFLSVSFLAATLYVLTNLCGAGCSSQGWEDSIFLGSHLIFVNPVVTLLAIAALPAQLRELKRHGSAVLSLTGLASQAVIFGTLGLSWIYRVRLDYNLSDFFKTWGSFTSWYQLVGWAAIDHLVFAVVQGILFLIVSRRKRTVTVDGENEPLLRH</sequence>
<gene>
    <name evidence="2" type="ORF">BDV40DRAFT_311172</name>
</gene>
<dbReference type="AlphaFoldDB" id="A0A5N6UZM8"/>
<feature type="transmembrane region" description="Helical" evidence="1">
    <location>
        <begin position="37"/>
        <end position="62"/>
    </location>
</feature>
<proteinExistence type="predicted"/>
<name>A0A5N6UZM8_ASPTM</name>
<feature type="transmembrane region" description="Helical" evidence="1">
    <location>
        <begin position="153"/>
        <end position="173"/>
    </location>
</feature>
<feature type="transmembrane region" description="Helical" evidence="1">
    <location>
        <begin position="227"/>
        <end position="253"/>
    </location>
</feature>
<feature type="transmembrane region" description="Helical" evidence="1">
    <location>
        <begin position="6"/>
        <end position="25"/>
    </location>
</feature>
<keyword evidence="1" id="KW-0472">Membrane</keyword>
<feature type="transmembrane region" description="Helical" evidence="1">
    <location>
        <begin position="185"/>
        <end position="207"/>
    </location>
</feature>
<dbReference type="EMBL" id="ML738611">
    <property type="protein sequence ID" value="KAE8164116.1"/>
    <property type="molecule type" value="Genomic_DNA"/>
</dbReference>
<accession>A0A5N6UZM8</accession>
<dbReference type="Proteomes" id="UP000326950">
    <property type="component" value="Unassembled WGS sequence"/>
</dbReference>
<organism evidence="2 3">
    <name type="scientific">Aspergillus tamarii</name>
    <dbReference type="NCBI Taxonomy" id="41984"/>
    <lineage>
        <taxon>Eukaryota</taxon>
        <taxon>Fungi</taxon>
        <taxon>Dikarya</taxon>
        <taxon>Ascomycota</taxon>
        <taxon>Pezizomycotina</taxon>
        <taxon>Eurotiomycetes</taxon>
        <taxon>Eurotiomycetidae</taxon>
        <taxon>Eurotiales</taxon>
        <taxon>Aspergillaceae</taxon>
        <taxon>Aspergillus</taxon>
        <taxon>Aspergillus subgen. Circumdati</taxon>
    </lineage>
</organism>
<keyword evidence="1" id="KW-0812">Transmembrane</keyword>